<dbReference type="EMBL" id="BAABDK010000029">
    <property type="protein sequence ID" value="GAA4047667.1"/>
    <property type="molecule type" value="Genomic_DNA"/>
</dbReference>
<evidence type="ECO:0000256" key="3">
    <source>
        <dbReference type="ARBA" id="ARBA00022989"/>
    </source>
</evidence>
<keyword evidence="4 5" id="KW-0472">Membrane</keyword>
<comment type="caution">
    <text evidence="7">The sequence shown here is derived from an EMBL/GenBank/DDBJ whole genome shotgun (WGS) entry which is preliminary data.</text>
</comment>
<dbReference type="InterPro" id="IPR010652">
    <property type="entry name" value="DUF1232"/>
</dbReference>
<gene>
    <name evidence="7" type="ORF">GCM10022409_37480</name>
</gene>
<accession>A0ABP7UMR2</accession>
<evidence type="ECO:0000256" key="1">
    <source>
        <dbReference type="ARBA" id="ARBA00004127"/>
    </source>
</evidence>
<feature type="domain" description="DUF1232" evidence="6">
    <location>
        <begin position="98"/>
        <end position="129"/>
    </location>
</feature>
<name>A0ABP7UMR2_9BACT</name>
<evidence type="ECO:0000256" key="5">
    <source>
        <dbReference type="SAM" id="Phobius"/>
    </source>
</evidence>
<comment type="subcellular location">
    <subcellularLocation>
        <location evidence="1">Endomembrane system</location>
        <topology evidence="1">Multi-pass membrane protein</topology>
    </subcellularLocation>
</comment>
<reference evidence="8" key="1">
    <citation type="journal article" date="2019" name="Int. J. Syst. Evol. Microbiol.">
        <title>The Global Catalogue of Microorganisms (GCM) 10K type strain sequencing project: providing services to taxonomists for standard genome sequencing and annotation.</title>
        <authorList>
            <consortium name="The Broad Institute Genomics Platform"/>
            <consortium name="The Broad Institute Genome Sequencing Center for Infectious Disease"/>
            <person name="Wu L."/>
            <person name="Ma J."/>
        </authorList>
    </citation>
    <scope>NUCLEOTIDE SEQUENCE [LARGE SCALE GENOMIC DNA]</scope>
    <source>
        <strain evidence="8">JCM 17225</strain>
    </source>
</reference>
<dbReference type="Proteomes" id="UP001501469">
    <property type="component" value="Unassembled WGS sequence"/>
</dbReference>
<organism evidence="7 8">
    <name type="scientific">Hymenobacter glaciei</name>
    <dbReference type="NCBI Taxonomy" id="877209"/>
    <lineage>
        <taxon>Bacteria</taxon>
        <taxon>Pseudomonadati</taxon>
        <taxon>Bacteroidota</taxon>
        <taxon>Cytophagia</taxon>
        <taxon>Cytophagales</taxon>
        <taxon>Hymenobacteraceae</taxon>
        <taxon>Hymenobacter</taxon>
    </lineage>
</organism>
<evidence type="ECO:0000256" key="2">
    <source>
        <dbReference type="ARBA" id="ARBA00022692"/>
    </source>
</evidence>
<dbReference type="Pfam" id="PF06803">
    <property type="entry name" value="DUF1232"/>
    <property type="match status" value="1"/>
</dbReference>
<feature type="transmembrane region" description="Helical" evidence="5">
    <location>
        <begin position="89"/>
        <end position="108"/>
    </location>
</feature>
<proteinExistence type="predicted"/>
<evidence type="ECO:0000256" key="4">
    <source>
        <dbReference type="ARBA" id="ARBA00023136"/>
    </source>
</evidence>
<keyword evidence="3 5" id="KW-1133">Transmembrane helix</keyword>
<evidence type="ECO:0000259" key="6">
    <source>
        <dbReference type="Pfam" id="PF06803"/>
    </source>
</evidence>
<evidence type="ECO:0000313" key="8">
    <source>
        <dbReference type="Proteomes" id="UP001501469"/>
    </source>
</evidence>
<protein>
    <recommendedName>
        <fullName evidence="6">DUF1232 domain-containing protein</fullName>
    </recommendedName>
</protein>
<keyword evidence="2 5" id="KW-0812">Transmembrane</keyword>
<keyword evidence="8" id="KW-1185">Reference proteome</keyword>
<evidence type="ECO:0000313" key="7">
    <source>
        <dbReference type="EMBL" id="GAA4047667.1"/>
    </source>
</evidence>
<sequence>MRKCLKKLTMSTLAEKGFQLSKNAVFNVFIGRATKLLGKPFRVVALLNETADKLASKDSQDNKFKQLFDVGATLVRLVRNYVSGDYREVASGTIISGFAVLLYVLSPIDLVPDFIPVLGFLDDLSLISWFLGKFQDEIAKYRTWEDTRHLAVAGAARPDAAARPATGDAQQPLIAELGHS</sequence>